<dbReference type="EMBL" id="QICS01000006">
    <property type="protein sequence ID" value="PXV89452.1"/>
    <property type="molecule type" value="Genomic_DNA"/>
</dbReference>
<keyword evidence="4" id="KW-0804">Transcription</keyword>
<dbReference type="InterPro" id="IPR046335">
    <property type="entry name" value="LacI/GalR-like_sensor"/>
</dbReference>
<dbReference type="Gene3D" id="1.10.260.40">
    <property type="entry name" value="lambda repressor-like DNA-binding domains"/>
    <property type="match status" value="1"/>
</dbReference>
<protein>
    <submittedName>
        <fullName evidence="6">LacI family transcriptional regulator</fullName>
    </submittedName>
</protein>
<dbReference type="CDD" id="cd01392">
    <property type="entry name" value="HTH_LacI"/>
    <property type="match status" value="1"/>
</dbReference>
<dbReference type="PANTHER" id="PTHR30146">
    <property type="entry name" value="LACI-RELATED TRANSCRIPTIONAL REPRESSOR"/>
    <property type="match status" value="1"/>
</dbReference>
<dbReference type="Proteomes" id="UP000247523">
    <property type="component" value="Unassembled WGS sequence"/>
</dbReference>
<dbReference type="EMBL" id="NOKA02000004">
    <property type="protein sequence ID" value="RDY32361.1"/>
    <property type="molecule type" value="Genomic_DNA"/>
</dbReference>
<accession>A0A255ILS3</accession>
<dbReference type="InterPro" id="IPR010982">
    <property type="entry name" value="Lambda_DNA-bd_dom_sf"/>
</dbReference>
<keyword evidence="1" id="KW-0678">Repressor</keyword>
<dbReference type="GO" id="GO:0003700">
    <property type="term" value="F:DNA-binding transcription factor activity"/>
    <property type="evidence" value="ECO:0007669"/>
    <property type="project" value="TreeGrafter"/>
</dbReference>
<evidence type="ECO:0000256" key="4">
    <source>
        <dbReference type="ARBA" id="ARBA00023163"/>
    </source>
</evidence>
<dbReference type="Pfam" id="PF13377">
    <property type="entry name" value="Peripla_BP_3"/>
    <property type="match status" value="1"/>
</dbReference>
<evidence type="ECO:0000313" key="9">
    <source>
        <dbReference type="Proteomes" id="UP000247523"/>
    </source>
</evidence>
<dbReference type="PROSITE" id="PS50932">
    <property type="entry name" value="HTH_LACI_2"/>
    <property type="match status" value="1"/>
</dbReference>
<dbReference type="Proteomes" id="UP000216411">
    <property type="component" value="Unassembled WGS sequence"/>
</dbReference>
<evidence type="ECO:0000313" key="6">
    <source>
        <dbReference type="EMBL" id="PXV89452.1"/>
    </source>
</evidence>
<dbReference type="OrthoDB" id="2026446at2"/>
<keyword evidence="2" id="KW-0805">Transcription regulation</keyword>
<keyword evidence="8" id="KW-1185">Reference proteome</keyword>
<reference evidence="6 9" key="2">
    <citation type="submission" date="2018-05" db="EMBL/GenBank/DDBJ databases">
        <title>Genomic Encyclopedia of Type Strains, Phase IV (KMG-IV): sequencing the most valuable type-strain genomes for metagenomic binning, comparative biology and taxonomic classification.</title>
        <authorList>
            <person name="Goeker M."/>
        </authorList>
    </citation>
    <scope>NUCLEOTIDE SEQUENCE [LARGE SCALE GENOMIC DNA]</scope>
    <source>
        <strain evidence="6 9">DSM 28816</strain>
    </source>
</reference>
<feature type="domain" description="HTH lacI-type" evidence="5">
    <location>
        <begin position="5"/>
        <end position="59"/>
    </location>
</feature>
<reference evidence="7" key="3">
    <citation type="submission" date="2018-07" db="EMBL/GenBank/DDBJ databases">
        <authorList>
            <person name="Quirk P.G."/>
            <person name="Krulwich T.A."/>
        </authorList>
    </citation>
    <scope>NUCLEOTIDE SEQUENCE</scope>
    <source>
        <strain evidence="7">CCRI-19302</strain>
    </source>
</reference>
<dbReference type="RefSeq" id="WP_094376615.1">
    <property type="nucleotide sequence ID" value="NZ_NOKA02000004.1"/>
</dbReference>
<organism evidence="6 9">
    <name type="scientific">Lachnotalea glycerini</name>
    <dbReference type="NCBI Taxonomy" id="1763509"/>
    <lineage>
        <taxon>Bacteria</taxon>
        <taxon>Bacillati</taxon>
        <taxon>Bacillota</taxon>
        <taxon>Clostridia</taxon>
        <taxon>Lachnospirales</taxon>
        <taxon>Lachnospiraceae</taxon>
        <taxon>Lachnotalea</taxon>
    </lineage>
</organism>
<evidence type="ECO:0000313" key="8">
    <source>
        <dbReference type="Proteomes" id="UP000216411"/>
    </source>
</evidence>
<dbReference type="GO" id="GO:0000976">
    <property type="term" value="F:transcription cis-regulatory region binding"/>
    <property type="evidence" value="ECO:0007669"/>
    <property type="project" value="TreeGrafter"/>
</dbReference>
<evidence type="ECO:0000313" key="7">
    <source>
        <dbReference type="EMBL" id="RDY32361.1"/>
    </source>
</evidence>
<name>A0A255ILS3_9FIRM</name>
<keyword evidence="3" id="KW-0238">DNA-binding</keyword>
<gene>
    <name evidence="6" type="ORF">C8E03_106103</name>
    <name evidence="7" type="ORF">CG710_005110</name>
</gene>
<reference evidence="7 8" key="1">
    <citation type="journal article" date="2017" name="Genome Announc.">
        <title>Draft Genome Sequence of a Sporulating and Motile Strain of Lachnotalea glycerini Isolated from Water in Quebec City, Canada.</title>
        <authorList>
            <person name="Maheux A.F."/>
            <person name="Boudreau D.K."/>
            <person name="Berube E."/>
            <person name="Boissinot M."/>
            <person name="Raymond F."/>
            <person name="Brodeur S."/>
            <person name="Corbeil J."/>
            <person name="Isabel S."/>
            <person name="Omar R.F."/>
            <person name="Bergeron M.G."/>
        </authorList>
    </citation>
    <scope>NUCLEOTIDE SEQUENCE [LARGE SCALE GENOMIC DNA]</scope>
    <source>
        <strain evidence="7 8">CCRI-19302</strain>
    </source>
</reference>
<evidence type="ECO:0000256" key="1">
    <source>
        <dbReference type="ARBA" id="ARBA00022491"/>
    </source>
</evidence>
<evidence type="ECO:0000259" key="5">
    <source>
        <dbReference type="PROSITE" id="PS50932"/>
    </source>
</evidence>
<dbReference type="Pfam" id="PF00356">
    <property type="entry name" value="LacI"/>
    <property type="match status" value="1"/>
</dbReference>
<proteinExistence type="predicted"/>
<dbReference type="AlphaFoldDB" id="A0A255ILS3"/>
<dbReference type="SMART" id="SM00354">
    <property type="entry name" value="HTH_LACI"/>
    <property type="match status" value="1"/>
</dbReference>
<dbReference type="Gene3D" id="3.40.50.2300">
    <property type="match status" value="2"/>
</dbReference>
<dbReference type="SUPFAM" id="SSF47413">
    <property type="entry name" value="lambda repressor-like DNA-binding domains"/>
    <property type="match status" value="1"/>
</dbReference>
<evidence type="ECO:0000256" key="2">
    <source>
        <dbReference type="ARBA" id="ARBA00023015"/>
    </source>
</evidence>
<dbReference type="PANTHER" id="PTHR30146:SF148">
    <property type="entry name" value="HTH-TYPE TRANSCRIPTIONAL REPRESSOR PURR-RELATED"/>
    <property type="match status" value="1"/>
</dbReference>
<dbReference type="InterPro" id="IPR000843">
    <property type="entry name" value="HTH_LacI"/>
</dbReference>
<sequence>MGRTVKMADIAKKMNVSVVTVSKALSGQKGVSEESRKRILELAAKMGYEKKTKVKDLAKKEIYVLGIVVAERYLAENQSFYWKIYQEIMQKAKQKKSFMILEVVNEEDENECRIPQIIQEEKIDGLIIMGSFRKKYSVFLTSNLGLPLVELDASNVGSACDSVVFNNLQGGYQMTNYLFELGHKKIGFVGTRLATSSIDERFLGYLKSVMEHGEVWKEEWFIDDRDRESGQLNYETKFTLPKDMPTAFFCNCDLTASFMMRKLKDAGYLVPEDISVVGFDDFLSEQFVTIGLTTYAIDMIEMAKRTLHILLHKINNQNYSTGTFVVAGKLIERESAKQIAPPIPFV</sequence>
<dbReference type="SUPFAM" id="SSF53822">
    <property type="entry name" value="Periplasmic binding protein-like I"/>
    <property type="match status" value="1"/>
</dbReference>
<dbReference type="InterPro" id="IPR028082">
    <property type="entry name" value="Peripla_BP_I"/>
</dbReference>
<comment type="caution">
    <text evidence="6">The sequence shown here is derived from an EMBL/GenBank/DDBJ whole genome shotgun (WGS) entry which is preliminary data.</text>
</comment>
<evidence type="ECO:0000256" key="3">
    <source>
        <dbReference type="ARBA" id="ARBA00023125"/>
    </source>
</evidence>